<dbReference type="eggNOG" id="COG1247">
    <property type="taxonomic scope" value="Bacteria"/>
</dbReference>
<dbReference type="Gene3D" id="3.40.630.30">
    <property type="match status" value="1"/>
</dbReference>
<dbReference type="GO" id="GO:0016747">
    <property type="term" value="F:acyltransferase activity, transferring groups other than amino-acyl groups"/>
    <property type="evidence" value="ECO:0007669"/>
    <property type="project" value="InterPro"/>
</dbReference>
<feature type="domain" description="N-acetyltransferase" evidence="3">
    <location>
        <begin position="1"/>
        <end position="96"/>
    </location>
</feature>
<organism evidence="4 5">
    <name type="scientific">Blastopirellula marina DSM 3645</name>
    <dbReference type="NCBI Taxonomy" id="314230"/>
    <lineage>
        <taxon>Bacteria</taxon>
        <taxon>Pseudomonadati</taxon>
        <taxon>Planctomycetota</taxon>
        <taxon>Planctomycetia</taxon>
        <taxon>Pirellulales</taxon>
        <taxon>Pirellulaceae</taxon>
        <taxon>Blastopirellula</taxon>
    </lineage>
</organism>
<dbReference type="Pfam" id="PF00583">
    <property type="entry name" value="Acetyltransf_1"/>
    <property type="match status" value="1"/>
</dbReference>
<name>A3ZV75_9BACT</name>
<evidence type="ECO:0000259" key="3">
    <source>
        <dbReference type="PROSITE" id="PS51186"/>
    </source>
</evidence>
<dbReference type="HOGENOM" id="CLU_013985_4_4_0"/>
<dbReference type="PANTHER" id="PTHR43072:SF23">
    <property type="entry name" value="UPF0039 PROTEIN C11D3.02C"/>
    <property type="match status" value="1"/>
</dbReference>
<evidence type="ECO:0000313" key="5">
    <source>
        <dbReference type="Proteomes" id="UP000004358"/>
    </source>
</evidence>
<evidence type="ECO:0000256" key="2">
    <source>
        <dbReference type="ARBA" id="ARBA00023315"/>
    </source>
</evidence>
<dbReference type="CDD" id="cd04301">
    <property type="entry name" value="NAT_SF"/>
    <property type="match status" value="1"/>
</dbReference>
<sequence>MGPFRPQPGYKYTAEHSIYIQQDFRGQGLGGVLLQEMIAQATAKDLHCLIGVIDQANQASVALHLKHGFVLAGVMREAGFKFGGWLDAGYYQLVLPTPQTPVDG</sequence>
<comment type="caution">
    <text evidence="4">The sequence shown here is derived from an EMBL/GenBank/DDBJ whole genome shotgun (WGS) entry which is preliminary data.</text>
</comment>
<dbReference type="STRING" id="314230.DSM3645_03873"/>
<keyword evidence="1 4" id="KW-0808">Transferase</keyword>
<dbReference type="EMBL" id="AANZ01000014">
    <property type="protein sequence ID" value="EAQ79584.1"/>
    <property type="molecule type" value="Genomic_DNA"/>
</dbReference>
<dbReference type="InterPro" id="IPR000182">
    <property type="entry name" value="GNAT_dom"/>
</dbReference>
<accession>A3ZV75</accession>
<dbReference type="PROSITE" id="PS51186">
    <property type="entry name" value="GNAT"/>
    <property type="match status" value="1"/>
</dbReference>
<dbReference type="SUPFAM" id="SSF55729">
    <property type="entry name" value="Acyl-CoA N-acyltransferases (Nat)"/>
    <property type="match status" value="1"/>
</dbReference>
<dbReference type="PANTHER" id="PTHR43072">
    <property type="entry name" value="N-ACETYLTRANSFERASE"/>
    <property type="match status" value="1"/>
</dbReference>
<protein>
    <submittedName>
        <fullName evidence="4">GCN5-related N-acetyltransferase</fullName>
    </submittedName>
</protein>
<reference evidence="4 5" key="1">
    <citation type="submission" date="2006-02" db="EMBL/GenBank/DDBJ databases">
        <authorList>
            <person name="Amann R."/>
            <person name="Ferriera S."/>
            <person name="Johnson J."/>
            <person name="Kravitz S."/>
            <person name="Halpern A."/>
            <person name="Remington K."/>
            <person name="Beeson K."/>
            <person name="Tran B."/>
            <person name="Rogers Y.-H."/>
            <person name="Friedman R."/>
            <person name="Venter J.C."/>
        </authorList>
    </citation>
    <scope>NUCLEOTIDE SEQUENCE [LARGE SCALE GENOMIC DNA]</scope>
    <source>
        <strain evidence="4 5">DSM 3645</strain>
    </source>
</reference>
<dbReference type="AlphaFoldDB" id="A3ZV75"/>
<evidence type="ECO:0000313" key="4">
    <source>
        <dbReference type="EMBL" id="EAQ79584.1"/>
    </source>
</evidence>
<evidence type="ECO:0000256" key="1">
    <source>
        <dbReference type="ARBA" id="ARBA00022679"/>
    </source>
</evidence>
<dbReference type="Proteomes" id="UP000004358">
    <property type="component" value="Unassembled WGS sequence"/>
</dbReference>
<dbReference type="InterPro" id="IPR016181">
    <property type="entry name" value="Acyl_CoA_acyltransferase"/>
</dbReference>
<gene>
    <name evidence="4" type="ORF">DSM3645_03873</name>
</gene>
<proteinExistence type="predicted"/>
<keyword evidence="2" id="KW-0012">Acyltransferase</keyword>